<sequence length="786" mass="81320">MSRHWSPWPSCSCARLSPFRLVSTEKCIMATISIEQAREDVTAIFLSYLGRAAEYQAVSYYVDNYMSILEALGDDPAAVENGFKALSAEVYATGAANGEVPSAGSTTSEEYVKWIYQNVLGREAEPEGLAYWVAELDSGNSPREALVAVILVAVDGQPEDSRDKMFYSNRLEVAQEFGKFENSNPGVLANLPYNAAQVMEGVTEDPATKEAALDKLYVATGGGQSAMLTPGVDNLVGTSGDDMFTALPVNAATGAAATTLSAFDSIDGGLGNDTLSIYAYDGQNASLPDSATIKNVETINIYNDGMFDDAFGGASGVDASRFVGATEVWQIGGSNYVTDLDEDVVAGFRNIVLADEAFFAVVAADDATSLNVEFDNVTGLPEGDVPGAGSVVTLYAEGDALTDVTVDGDLVGADEAWLDLYIENTGGAAVETLTVSTAINAFLRVTGDVGTIDASGSSGKLMYVEGESAAEGTGFIGGSADDLIVVESVTLDSSFDGGEGTDSLWIGGDGVFQTETYDAINAGLVNIEELVFLGDDVELDASQLADFTSLGFAGGGEVVLSNLAADQTVVLVDATWFVDPEAEEAGGPDSLLLESAAADVAIDVQTSKWVTIDVGAVGATGGSLTVSSADAGDLGYDNTSGKFSTIDVSGFLGDFYLAGMASNVKETLILGAGSADEIEITVDDTSSSSYGAMDVIEGFDATEDTLNGLGDVTGITLSAGVSSLQMAFSEAATASDGLDGGVVLFVYESNTYLFADTTGSGVYDNADFALQLVGTYTADDLSFVEA</sequence>
<dbReference type="Proteomes" id="UP000318405">
    <property type="component" value="Unassembled WGS sequence"/>
</dbReference>
<dbReference type="SUPFAM" id="SSF51120">
    <property type="entry name" value="beta-Roll"/>
    <property type="match status" value="1"/>
</dbReference>
<proteinExistence type="predicted"/>
<comment type="caution">
    <text evidence="2">The sequence shown here is derived from an EMBL/GenBank/DDBJ whole genome shotgun (WGS) entry which is preliminary data.</text>
</comment>
<dbReference type="AlphaFoldDB" id="A0A556AER3"/>
<gene>
    <name evidence="2" type="ORF">FOZ76_18585</name>
</gene>
<accession>A0A556AER3</accession>
<dbReference type="InterPro" id="IPR025282">
    <property type="entry name" value="DUF4214"/>
</dbReference>
<feature type="domain" description="DUF4214" evidence="1">
    <location>
        <begin position="104"/>
        <end position="147"/>
    </location>
</feature>
<name>A0A556AER3_9BURK</name>
<evidence type="ECO:0000259" key="1">
    <source>
        <dbReference type="Pfam" id="PF13946"/>
    </source>
</evidence>
<reference evidence="2 3" key="1">
    <citation type="submission" date="2019-07" db="EMBL/GenBank/DDBJ databases">
        <title>Qingshengfaniella alkalisoli gen. nov., sp. nov., isolated from saline soil.</title>
        <authorList>
            <person name="Xu L."/>
            <person name="Huang X.-X."/>
            <person name="Sun J.-Q."/>
        </authorList>
    </citation>
    <scope>NUCLEOTIDE SEQUENCE [LARGE SCALE GENOMIC DNA]</scope>
    <source>
        <strain evidence="2 3">DSM 27279</strain>
    </source>
</reference>
<dbReference type="EMBL" id="VLTJ01000036">
    <property type="protein sequence ID" value="TSH91380.1"/>
    <property type="molecule type" value="Genomic_DNA"/>
</dbReference>
<keyword evidence="3" id="KW-1185">Reference proteome</keyword>
<dbReference type="OrthoDB" id="480426at2"/>
<evidence type="ECO:0000313" key="3">
    <source>
        <dbReference type="Proteomes" id="UP000318405"/>
    </source>
</evidence>
<dbReference type="InterPro" id="IPR011049">
    <property type="entry name" value="Serralysin-like_metalloprot_C"/>
</dbReference>
<organism evidence="2 3">
    <name type="scientific">Verticiella sediminum</name>
    <dbReference type="NCBI Taxonomy" id="1247510"/>
    <lineage>
        <taxon>Bacteria</taxon>
        <taxon>Pseudomonadati</taxon>
        <taxon>Pseudomonadota</taxon>
        <taxon>Betaproteobacteria</taxon>
        <taxon>Burkholderiales</taxon>
        <taxon>Alcaligenaceae</taxon>
        <taxon>Verticiella</taxon>
    </lineage>
</organism>
<evidence type="ECO:0000313" key="2">
    <source>
        <dbReference type="EMBL" id="TSH91380.1"/>
    </source>
</evidence>
<protein>
    <submittedName>
        <fullName evidence="2">DUF4214 domain-containing protein</fullName>
    </submittedName>
</protein>
<dbReference type="Pfam" id="PF13946">
    <property type="entry name" value="DUF4214"/>
    <property type="match status" value="1"/>
</dbReference>